<dbReference type="Proteomes" id="UP001597090">
    <property type="component" value="Unassembled WGS sequence"/>
</dbReference>
<organism evidence="1 2">
    <name type="scientific">Lysobacter koreensis</name>
    <dbReference type="NCBI Taxonomy" id="266122"/>
    <lineage>
        <taxon>Bacteria</taxon>
        <taxon>Pseudomonadati</taxon>
        <taxon>Pseudomonadota</taxon>
        <taxon>Gammaproteobacteria</taxon>
        <taxon>Lysobacterales</taxon>
        <taxon>Lysobacteraceae</taxon>
        <taxon>Lysobacter</taxon>
    </lineage>
</organism>
<accession>A0ABW2YPM0</accession>
<reference evidence="2" key="1">
    <citation type="journal article" date="2019" name="Int. J. Syst. Evol. Microbiol.">
        <title>The Global Catalogue of Microorganisms (GCM) 10K type strain sequencing project: providing services to taxonomists for standard genome sequencing and annotation.</title>
        <authorList>
            <consortium name="The Broad Institute Genomics Platform"/>
            <consortium name="The Broad Institute Genome Sequencing Center for Infectious Disease"/>
            <person name="Wu L."/>
            <person name="Ma J."/>
        </authorList>
    </citation>
    <scope>NUCLEOTIDE SEQUENCE [LARGE SCALE GENOMIC DNA]</scope>
    <source>
        <strain evidence="2">CCUG 55491</strain>
    </source>
</reference>
<dbReference type="EMBL" id="JBHTIH010000004">
    <property type="protein sequence ID" value="MFD0739826.1"/>
    <property type="molecule type" value="Genomic_DNA"/>
</dbReference>
<evidence type="ECO:0000313" key="2">
    <source>
        <dbReference type="Proteomes" id="UP001597090"/>
    </source>
</evidence>
<name>A0ABW2YPM0_9GAMM</name>
<evidence type="ECO:0000313" key="1">
    <source>
        <dbReference type="EMBL" id="MFD0739826.1"/>
    </source>
</evidence>
<sequence length="115" mass="12657">MHSNQREQAIRNCSHKWSRQYQPGDTRVRSWQKLGPEHVIHLLETATAGARTDANALLRQLARSPWRIGATVHAGGNGDARGVDAQPHLTVAVAGRSYHLRCKEQPGLHVIGVTA</sequence>
<dbReference type="RefSeq" id="WP_386812854.1">
    <property type="nucleotide sequence ID" value="NZ_JBHTIH010000004.1"/>
</dbReference>
<gene>
    <name evidence="1" type="ORF">ACFQZQ_11085</name>
</gene>
<keyword evidence="2" id="KW-1185">Reference proteome</keyword>
<comment type="caution">
    <text evidence="1">The sequence shown here is derived from an EMBL/GenBank/DDBJ whole genome shotgun (WGS) entry which is preliminary data.</text>
</comment>
<protein>
    <submittedName>
        <fullName evidence="1">Uncharacterized protein</fullName>
    </submittedName>
</protein>
<proteinExistence type="predicted"/>